<dbReference type="PROSITE" id="PS50043">
    <property type="entry name" value="HTH_LUXR_2"/>
    <property type="match status" value="1"/>
</dbReference>
<feature type="modified residue" description="4-aspartylphosphate" evidence="2">
    <location>
        <position position="58"/>
    </location>
</feature>
<keyword evidence="1" id="KW-0238">DNA-binding</keyword>
<dbReference type="PROSITE" id="PS00622">
    <property type="entry name" value="HTH_LUXR_1"/>
    <property type="match status" value="1"/>
</dbReference>
<dbReference type="KEGG" id="mars:A8C75_10260"/>
<feature type="domain" description="Response regulatory" evidence="4">
    <location>
        <begin position="6"/>
        <end position="122"/>
    </location>
</feature>
<dbReference type="RefSeq" id="WP_067381630.1">
    <property type="nucleotide sequence ID" value="NZ_CP015839.1"/>
</dbReference>
<evidence type="ECO:0000313" key="5">
    <source>
        <dbReference type="EMBL" id="ANG62827.1"/>
    </source>
</evidence>
<evidence type="ECO:0000313" key="6">
    <source>
        <dbReference type="Proteomes" id="UP000078070"/>
    </source>
</evidence>
<gene>
    <name evidence="5" type="ORF">A8C75_10260</name>
</gene>
<dbReference type="SUPFAM" id="SSF52172">
    <property type="entry name" value="CheY-like"/>
    <property type="match status" value="1"/>
</dbReference>
<dbReference type="GO" id="GO:0003677">
    <property type="term" value="F:DNA binding"/>
    <property type="evidence" value="ECO:0007669"/>
    <property type="project" value="UniProtKB-KW"/>
</dbReference>
<dbReference type="PANTHER" id="PTHR45566">
    <property type="entry name" value="HTH-TYPE TRANSCRIPTIONAL REGULATOR YHJB-RELATED"/>
    <property type="match status" value="1"/>
</dbReference>
<dbReference type="InterPro" id="IPR001789">
    <property type="entry name" value="Sig_transdc_resp-reg_receiver"/>
</dbReference>
<dbReference type="EMBL" id="CP015839">
    <property type="protein sequence ID" value="ANG62827.1"/>
    <property type="molecule type" value="Genomic_DNA"/>
</dbReference>
<dbReference type="STRING" id="1821621.A8C75_10260"/>
<dbReference type="SUPFAM" id="SSF46894">
    <property type="entry name" value="C-terminal effector domain of the bipartite response regulators"/>
    <property type="match status" value="1"/>
</dbReference>
<protein>
    <recommendedName>
        <fullName evidence="7">DNA-binding response regulator</fullName>
    </recommendedName>
</protein>
<keyword evidence="6" id="KW-1185">Reference proteome</keyword>
<proteinExistence type="predicted"/>
<sequence>MNSPLNILIAHRSPLYRRGLELVLEQQGIHYQSRHCDTFRDLSQHWLSARGHSLLLLDDSLPGLSCLCKLTDLVEQHAAPVLLCSAVTDRALIAKFRRSGVRGLLPAAMQAAHLVAALTQLHETDSWIQPTLAPPRPQLSPPSLHRLTATEMRVLHSLGDGLANKQIADSLNLSVHTVKTHMSNIFRKLDVSNRTRLVMSLQQIRLSA</sequence>
<name>A0A1A9EY68_9GAMM</name>
<dbReference type="Proteomes" id="UP000078070">
    <property type="component" value="Chromosome"/>
</dbReference>
<dbReference type="GO" id="GO:0006355">
    <property type="term" value="P:regulation of DNA-templated transcription"/>
    <property type="evidence" value="ECO:0007669"/>
    <property type="project" value="InterPro"/>
</dbReference>
<evidence type="ECO:0008006" key="7">
    <source>
        <dbReference type="Google" id="ProtNLM"/>
    </source>
</evidence>
<feature type="domain" description="HTH luxR-type" evidence="3">
    <location>
        <begin position="140"/>
        <end position="205"/>
    </location>
</feature>
<dbReference type="InterPro" id="IPR000792">
    <property type="entry name" value="Tscrpt_reg_LuxR_C"/>
</dbReference>
<dbReference type="PANTHER" id="PTHR45566:SF1">
    <property type="entry name" value="HTH-TYPE TRANSCRIPTIONAL REGULATOR YHJB-RELATED"/>
    <property type="match status" value="1"/>
</dbReference>
<evidence type="ECO:0000256" key="1">
    <source>
        <dbReference type="ARBA" id="ARBA00023125"/>
    </source>
</evidence>
<dbReference type="InterPro" id="IPR036388">
    <property type="entry name" value="WH-like_DNA-bd_sf"/>
</dbReference>
<dbReference type="InterPro" id="IPR051015">
    <property type="entry name" value="EvgA-like"/>
</dbReference>
<evidence type="ECO:0000259" key="4">
    <source>
        <dbReference type="PROSITE" id="PS50110"/>
    </source>
</evidence>
<dbReference type="PROSITE" id="PS50110">
    <property type="entry name" value="RESPONSE_REGULATORY"/>
    <property type="match status" value="1"/>
</dbReference>
<dbReference type="InterPro" id="IPR016032">
    <property type="entry name" value="Sig_transdc_resp-reg_C-effctor"/>
</dbReference>
<dbReference type="CDD" id="cd06170">
    <property type="entry name" value="LuxR_C_like"/>
    <property type="match status" value="1"/>
</dbReference>
<dbReference type="Gene3D" id="3.40.50.2300">
    <property type="match status" value="1"/>
</dbReference>
<evidence type="ECO:0000256" key="2">
    <source>
        <dbReference type="PROSITE-ProRule" id="PRU00169"/>
    </source>
</evidence>
<dbReference type="Gene3D" id="1.10.10.10">
    <property type="entry name" value="Winged helix-like DNA-binding domain superfamily/Winged helix DNA-binding domain"/>
    <property type="match status" value="1"/>
</dbReference>
<dbReference type="GO" id="GO:0000160">
    <property type="term" value="P:phosphorelay signal transduction system"/>
    <property type="evidence" value="ECO:0007669"/>
    <property type="project" value="InterPro"/>
</dbReference>
<accession>A0A1A9EY68</accession>
<keyword evidence="2" id="KW-0597">Phosphoprotein</keyword>
<dbReference type="Pfam" id="PF00196">
    <property type="entry name" value="GerE"/>
    <property type="match status" value="1"/>
</dbReference>
<dbReference type="InterPro" id="IPR011006">
    <property type="entry name" value="CheY-like_superfamily"/>
</dbReference>
<reference evidence="5 6" key="2">
    <citation type="journal article" date="2018" name="Int. J. Syst. Evol. Microbiol.">
        <title>Marinobacterium aestuarii sp. nov., a benzene-degrading marine bacterium isolated from estuary sediment.</title>
        <authorList>
            <person name="Bae S.S."/>
            <person name="Jung J."/>
            <person name="Chung D."/>
            <person name="Baek K."/>
        </authorList>
    </citation>
    <scope>NUCLEOTIDE SEQUENCE [LARGE SCALE GENOMIC DNA]</scope>
    <source>
        <strain evidence="5 6">ST58-10</strain>
    </source>
</reference>
<dbReference type="PRINTS" id="PR00038">
    <property type="entry name" value="HTHLUXR"/>
</dbReference>
<dbReference type="OrthoDB" id="561214at2"/>
<organism evidence="5 6">
    <name type="scientific">Marinobacterium aestuarii</name>
    <dbReference type="NCBI Taxonomy" id="1821621"/>
    <lineage>
        <taxon>Bacteria</taxon>
        <taxon>Pseudomonadati</taxon>
        <taxon>Pseudomonadota</taxon>
        <taxon>Gammaproteobacteria</taxon>
        <taxon>Oceanospirillales</taxon>
        <taxon>Oceanospirillaceae</taxon>
        <taxon>Marinobacterium</taxon>
    </lineage>
</organism>
<dbReference type="SMART" id="SM00421">
    <property type="entry name" value="HTH_LUXR"/>
    <property type="match status" value="1"/>
</dbReference>
<dbReference type="AlphaFoldDB" id="A0A1A9EY68"/>
<reference evidence="6" key="1">
    <citation type="submission" date="2016-05" db="EMBL/GenBank/DDBJ databases">
        <authorList>
            <person name="Baek K."/>
            <person name="Yang S.-J."/>
        </authorList>
    </citation>
    <scope>NUCLEOTIDE SEQUENCE [LARGE SCALE GENOMIC DNA]</scope>
    <source>
        <strain evidence="6">ST58-10</strain>
    </source>
</reference>
<evidence type="ECO:0000259" key="3">
    <source>
        <dbReference type="PROSITE" id="PS50043"/>
    </source>
</evidence>